<dbReference type="EMBL" id="JAWQEG010006498">
    <property type="protein sequence ID" value="KAK3854659.1"/>
    <property type="molecule type" value="Genomic_DNA"/>
</dbReference>
<feature type="region of interest" description="Disordered" evidence="1">
    <location>
        <begin position="1"/>
        <end position="83"/>
    </location>
</feature>
<keyword evidence="2" id="KW-1133">Transmembrane helix</keyword>
<protein>
    <submittedName>
        <fullName evidence="3">Uncharacterized protein</fullName>
    </submittedName>
</protein>
<evidence type="ECO:0000256" key="2">
    <source>
        <dbReference type="SAM" id="Phobius"/>
    </source>
</evidence>
<keyword evidence="2" id="KW-0472">Membrane</keyword>
<feature type="non-terminal residue" evidence="3">
    <location>
        <position position="158"/>
    </location>
</feature>
<organism evidence="3 4">
    <name type="scientific">Petrolisthes cinctipes</name>
    <name type="common">Flat porcelain crab</name>
    <dbReference type="NCBI Taxonomy" id="88211"/>
    <lineage>
        <taxon>Eukaryota</taxon>
        <taxon>Metazoa</taxon>
        <taxon>Ecdysozoa</taxon>
        <taxon>Arthropoda</taxon>
        <taxon>Crustacea</taxon>
        <taxon>Multicrustacea</taxon>
        <taxon>Malacostraca</taxon>
        <taxon>Eumalacostraca</taxon>
        <taxon>Eucarida</taxon>
        <taxon>Decapoda</taxon>
        <taxon>Pleocyemata</taxon>
        <taxon>Anomura</taxon>
        <taxon>Galatheoidea</taxon>
        <taxon>Porcellanidae</taxon>
        <taxon>Petrolisthes</taxon>
    </lineage>
</organism>
<evidence type="ECO:0000313" key="4">
    <source>
        <dbReference type="Proteomes" id="UP001286313"/>
    </source>
</evidence>
<feature type="compositionally biased region" description="Low complexity" evidence="1">
    <location>
        <begin position="54"/>
        <end position="75"/>
    </location>
</feature>
<dbReference type="AlphaFoldDB" id="A0AAE1BSS8"/>
<gene>
    <name evidence="3" type="ORF">Pcinc_038884</name>
</gene>
<name>A0AAE1BSS8_PETCI</name>
<sequence length="158" mass="16882">MLPPPLAYHSSPSSSFLSLSHSPHYGPTPHSHNPHGSPPLSHAHQMSPPPPHPHSSLTHAPHSALPRASPLSHSPPSSPPPPLSTCYSTNDIVAVVFLTSLANMVAFVVVTVVLCWCSLRVALPLCPRHRPSDPTTITTTITTITSIGISTMTTRKRR</sequence>
<dbReference type="Proteomes" id="UP001286313">
    <property type="component" value="Unassembled WGS sequence"/>
</dbReference>
<accession>A0AAE1BSS8</accession>
<evidence type="ECO:0000313" key="3">
    <source>
        <dbReference type="EMBL" id="KAK3854659.1"/>
    </source>
</evidence>
<feature type="compositionally biased region" description="Low complexity" evidence="1">
    <location>
        <begin position="7"/>
        <end position="24"/>
    </location>
</feature>
<feature type="transmembrane region" description="Helical" evidence="2">
    <location>
        <begin position="92"/>
        <end position="119"/>
    </location>
</feature>
<evidence type="ECO:0000256" key="1">
    <source>
        <dbReference type="SAM" id="MobiDB-lite"/>
    </source>
</evidence>
<keyword evidence="4" id="KW-1185">Reference proteome</keyword>
<proteinExistence type="predicted"/>
<comment type="caution">
    <text evidence="3">The sequence shown here is derived from an EMBL/GenBank/DDBJ whole genome shotgun (WGS) entry which is preliminary data.</text>
</comment>
<keyword evidence="2" id="KW-0812">Transmembrane</keyword>
<reference evidence="3" key="1">
    <citation type="submission" date="2023-10" db="EMBL/GenBank/DDBJ databases">
        <title>Genome assemblies of two species of porcelain crab, Petrolisthes cinctipes and Petrolisthes manimaculis (Anomura: Porcellanidae).</title>
        <authorList>
            <person name="Angst P."/>
        </authorList>
    </citation>
    <scope>NUCLEOTIDE SEQUENCE</scope>
    <source>
        <strain evidence="3">PB745_01</strain>
        <tissue evidence="3">Gill</tissue>
    </source>
</reference>